<sequence length="167" mass="18362">MAKLDLVEEGDKLVVKEMGQVGNCGSECKTVQLAAERIMGEHDTDIAEILFTGKMNRAQFNRWLCWDESEACKKDAPPLPNGRKPGPPFDPRQEGDQSIDAMLGGLEDKGLANNKKLREELMEKLGVKEADRVDDDDMSVDAALKRAMAQAEAGYVPPGGQDAWDEL</sequence>
<dbReference type="EMBL" id="GL433852">
    <property type="protein sequence ID" value="EFN53336.1"/>
    <property type="molecule type" value="Genomic_DNA"/>
</dbReference>
<dbReference type="InParanoid" id="E1ZLW8"/>
<name>E1ZLW8_CHLVA</name>
<accession>E1ZLW8</accession>
<dbReference type="STRING" id="554065.E1ZLW8"/>
<organism evidence="3">
    <name type="scientific">Chlorella variabilis</name>
    <name type="common">Green alga</name>
    <dbReference type="NCBI Taxonomy" id="554065"/>
    <lineage>
        <taxon>Eukaryota</taxon>
        <taxon>Viridiplantae</taxon>
        <taxon>Chlorophyta</taxon>
        <taxon>core chlorophytes</taxon>
        <taxon>Trebouxiophyceae</taxon>
        <taxon>Chlorellales</taxon>
        <taxon>Chlorellaceae</taxon>
        <taxon>Chlorella clade</taxon>
        <taxon>Chlorella</taxon>
    </lineage>
</organism>
<dbReference type="OMA" id="WDESEAC"/>
<evidence type="ECO:0000313" key="2">
    <source>
        <dbReference type="EMBL" id="EFN53336.1"/>
    </source>
</evidence>
<dbReference type="eggNOG" id="ENOG502QUBV">
    <property type="taxonomic scope" value="Eukaryota"/>
</dbReference>
<protein>
    <submittedName>
        <fullName evidence="2">Uncharacterized protein</fullName>
    </submittedName>
</protein>
<dbReference type="PANTHER" id="PTHR36058:SF1">
    <property type="entry name" value="NUCLEOPHOSMIN"/>
    <property type="match status" value="1"/>
</dbReference>
<dbReference type="GeneID" id="17352682"/>
<dbReference type="KEGG" id="cvr:CHLNCDRAFT_137062"/>
<evidence type="ECO:0000256" key="1">
    <source>
        <dbReference type="SAM" id="MobiDB-lite"/>
    </source>
</evidence>
<proteinExistence type="predicted"/>
<keyword evidence="3" id="KW-1185">Reference proteome</keyword>
<dbReference type="RefSeq" id="XP_005845438.1">
    <property type="nucleotide sequence ID" value="XM_005845376.1"/>
</dbReference>
<dbReference type="Proteomes" id="UP000008141">
    <property type="component" value="Unassembled WGS sequence"/>
</dbReference>
<feature type="compositionally biased region" description="Pro residues" evidence="1">
    <location>
        <begin position="77"/>
        <end position="90"/>
    </location>
</feature>
<feature type="region of interest" description="Disordered" evidence="1">
    <location>
        <begin position="73"/>
        <end position="98"/>
    </location>
</feature>
<reference evidence="2 3" key="1">
    <citation type="journal article" date="2010" name="Plant Cell">
        <title>The Chlorella variabilis NC64A genome reveals adaptation to photosymbiosis, coevolution with viruses, and cryptic sex.</title>
        <authorList>
            <person name="Blanc G."/>
            <person name="Duncan G."/>
            <person name="Agarkova I."/>
            <person name="Borodovsky M."/>
            <person name="Gurnon J."/>
            <person name="Kuo A."/>
            <person name="Lindquist E."/>
            <person name="Lucas S."/>
            <person name="Pangilinan J."/>
            <person name="Polle J."/>
            <person name="Salamov A."/>
            <person name="Terry A."/>
            <person name="Yamada T."/>
            <person name="Dunigan D.D."/>
            <person name="Grigoriev I.V."/>
            <person name="Claverie J.M."/>
            <person name="Van Etten J.L."/>
        </authorList>
    </citation>
    <scope>NUCLEOTIDE SEQUENCE [LARGE SCALE GENOMIC DNA]</scope>
    <source>
        <strain evidence="2 3">NC64A</strain>
    </source>
</reference>
<dbReference type="AlphaFoldDB" id="E1ZLW8"/>
<dbReference type="OrthoDB" id="202851at2759"/>
<evidence type="ECO:0000313" key="3">
    <source>
        <dbReference type="Proteomes" id="UP000008141"/>
    </source>
</evidence>
<gene>
    <name evidence="2" type="ORF">CHLNCDRAFT_137062</name>
</gene>
<dbReference type="PANTHER" id="PTHR36058">
    <property type="entry name" value="NUCLEOPHOSMIN"/>
    <property type="match status" value="1"/>
</dbReference>